<evidence type="ECO:0000259" key="2">
    <source>
        <dbReference type="PROSITE" id="PS51501"/>
    </source>
</evidence>
<name>A0ABD2WC16_9HYME</name>
<sequence length="139" mass="15659">MNTSRKASKFIAIEEVNSEGKSTVLAELSVLDSTEIETKLSTEKDDDGGDVLEVTYTCPTCDTINQKTCEKSIYETGTIVSRCQGCDDNHVVCDHHGSYNTKGEYKLHAFSERVLIHEKYPQKLPKEILDVIDRYYSKS</sequence>
<dbReference type="InterPro" id="IPR007853">
    <property type="entry name" value="Znf_DNL-typ"/>
</dbReference>
<comment type="caution">
    <text evidence="3">The sequence shown here is derived from an EMBL/GenBank/DDBJ whole genome shotgun (WGS) entry which is preliminary data.</text>
</comment>
<dbReference type="Proteomes" id="UP001627154">
    <property type="component" value="Unassembled WGS sequence"/>
</dbReference>
<dbReference type="GO" id="GO:0008270">
    <property type="term" value="F:zinc ion binding"/>
    <property type="evidence" value="ECO:0007669"/>
    <property type="project" value="UniProtKB-KW"/>
</dbReference>
<accession>A0ABD2WC16</accession>
<gene>
    <name evidence="3" type="ORF">TKK_014683</name>
</gene>
<proteinExistence type="predicted"/>
<keyword evidence="1" id="KW-0862">Zinc</keyword>
<dbReference type="PROSITE" id="PS51501">
    <property type="entry name" value="ZF_DNL"/>
    <property type="match status" value="1"/>
</dbReference>
<protein>
    <recommendedName>
        <fullName evidence="2">DNL-type domain-containing protein</fullName>
    </recommendedName>
</protein>
<reference evidence="3 4" key="1">
    <citation type="journal article" date="2024" name="bioRxiv">
        <title>A reference genome for Trichogramma kaykai: A tiny desert-dwelling parasitoid wasp with competing sex-ratio distorters.</title>
        <authorList>
            <person name="Culotta J."/>
            <person name="Lindsey A.R."/>
        </authorList>
    </citation>
    <scope>NUCLEOTIDE SEQUENCE [LARGE SCALE GENOMIC DNA]</scope>
    <source>
        <strain evidence="3 4">KSX58</strain>
    </source>
</reference>
<evidence type="ECO:0000313" key="4">
    <source>
        <dbReference type="Proteomes" id="UP001627154"/>
    </source>
</evidence>
<organism evidence="3 4">
    <name type="scientific">Trichogramma kaykai</name>
    <dbReference type="NCBI Taxonomy" id="54128"/>
    <lineage>
        <taxon>Eukaryota</taxon>
        <taxon>Metazoa</taxon>
        <taxon>Ecdysozoa</taxon>
        <taxon>Arthropoda</taxon>
        <taxon>Hexapoda</taxon>
        <taxon>Insecta</taxon>
        <taxon>Pterygota</taxon>
        <taxon>Neoptera</taxon>
        <taxon>Endopterygota</taxon>
        <taxon>Hymenoptera</taxon>
        <taxon>Apocrita</taxon>
        <taxon>Proctotrupomorpha</taxon>
        <taxon>Chalcidoidea</taxon>
        <taxon>Trichogrammatidae</taxon>
        <taxon>Trichogramma</taxon>
    </lineage>
</organism>
<dbReference type="AlphaFoldDB" id="A0ABD2WC16"/>
<evidence type="ECO:0000256" key="1">
    <source>
        <dbReference type="PROSITE-ProRule" id="PRU00834"/>
    </source>
</evidence>
<dbReference type="Pfam" id="PF05180">
    <property type="entry name" value="zf-DNL"/>
    <property type="match status" value="1"/>
</dbReference>
<evidence type="ECO:0000313" key="3">
    <source>
        <dbReference type="EMBL" id="KAL3390533.1"/>
    </source>
</evidence>
<feature type="domain" description="DNL-type" evidence="2">
    <location>
        <begin position="47"/>
        <end position="139"/>
    </location>
</feature>
<keyword evidence="1" id="KW-0479">Metal-binding</keyword>
<keyword evidence="4" id="KW-1185">Reference proteome</keyword>
<keyword evidence="1" id="KW-0863">Zinc-finger</keyword>
<dbReference type="EMBL" id="JBJJXI010000117">
    <property type="protein sequence ID" value="KAL3390533.1"/>
    <property type="molecule type" value="Genomic_DNA"/>
</dbReference>